<sequence>MDDFISGAATKKDAIEIRNALIKLMSTAKLELGKWASNDSDKIRDSFDNNDGLVDFQETSNDLTRILGLYWDSHTDELKYKINETFFVTPLTKRNILSDIARIYDPLGLIGPVIVCAKLIMQELWKDK</sequence>
<dbReference type="EMBL" id="CARXXK010000228">
    <property type="protein sequence ID" value="CAI6370131.1"/>
    <property type="molecule type" value="Genomic_DNA"/>
</dbReference>
<name>A0AAV0XS19_9HEMI</name>
<dbReference type="PANTHER" id="PTHR47331">
    <property type="entry name" value="PHD-TYPE DOMAIN-CONTAINING PROTEIN"/>
    <property type="match status" value="1"/>
</dbReference>
<dbReference type="AlphaFoldDB" id="A0AAV0XS19"/>
<dbReference type="InterPro" id="IPR008042">
    <property type="entry name" value="Retrotrans_Pao"/>
</dbReference>
<dbReference type="Pfam" id="PF05380">
    <property type="entry name" value="Peptidase_A17"/>
    <property type="match status" value="1"/>
</dbReference>
<accession>A0AAV0XS19</accession>
<evidence type="ECO:0000313" key="2">
    <source>
        <dbReference type="Proteomes" id="UP001160148"/>
    </source>
</evidence>
<proteinExistence type="predicted"/>
<dbReference type="Proteomes" id="UP001160148">
    <property type="component" value="Unassembled WGS sequence"/>
</dbReference>
<organism evidence="1 2">
    <name type="scientific">Macrosiphum euphorbiae</name>
    <name type="common">potato aphid</name>
    <dbReference type="NCBI Taxonomy" id="13131"/>
    <lineage>
        <taxon>Eukaryota</taxon>
        <taxon>Metazoa</taxon>
        <taxon>Ecdysozoa</taxon>
        <taxon>Arthropoda</taxon>
        <taxon>Hexapoda</taxon>
        <taxon>Insecta</taxon>
        <taxon>Pterygota</taxon>
        <taxon>Neoptera</taxon>
        <taxon>Paraneoptera</taxon>
        <taxon>Hemiptera</taxon>
        <taxon>Sternorrhyncha</taxon>
        <taxon>Aphidomorpha</taxon>
        <taxon>Aphidoidea</taxon>
        <taxon>Aphididae</taxon>
        <taxon>Macrosiphini</taxon>
        <taxon>Macrosiphum</taxon>
    </lineage>
</organism>
<protein>
    <submittedName>
        <fullName evidence="1">Uncharacterized protein</fullName>
    </submittedName>
</protein>
<gene>
    <name evidence="1" type="ORF">MEUPH1_LOCUS24286</name>
</gene>
<comment type="caution">
    <text evidence="1">The sequence shown here is derived from an EMBL/GenBank/DDBJ whole genome shotgun (WGS) entry which is preliminary data.</text>
</comment>
<keyword evidence="2" id="KW-1185">Reference proteome</keyword>
<evidence type="ECO:0000313" key="1">
    <source>
        <dbReference type="EMBL" id="CAI6370131.1"/>
    </source>
</evidence>
<reference evidence="1 2" key="1">
    <citation type="submission" date="2023-01" db="EMBL/GenBank/DDBJ databases">
        <authorList>
            <person name="Whitehead M."/>
        </authorList>
    </citation>
    <scope>NUCLEOTIDE SEQUENCE [LARGE SCALE GENOMIC DNA]</scope>
</reference>